<accession>A0A1L9QUH9</accession>
<keyword evidence="7" id="KW-0677">Repeat</keyword>
<feature type="transmembrane region" description="Helical" evidence="14">
    <location>
        <begin position="210"/>
        <end position="230"/>
    </location>
</feature>
<feature type="binding site" evidence="16">
    <location>
        <position position="162"/>
    </location>
    <ligand>
        <name>Zn(2+)</name>
        <dbReference type="ChEBI" id="CHEBI:29105"/>
        <note>catalytic</note>
    </ligand>
</feature>
<keyword evidence="11 14" id="KW-0482">Metalloprotease</keyword>
<evidence type="ECO:0000256" key="10">
    <source>
        <dbReference type="ARBA" id="ARBA00022989"/>
    </source>
</evidence>
<evidence type="ECO:0000256" key="11">
    <source>
        <dbReference type="ARBA" id="ARBA00023049"/>
    </source>
</evidence>
<evidence type="ECO:0000256" key="14">
    <source>
        <dbReference type="PIRNR" id="PIRNR006404"/>
    </source>
</evidence>
<dbReference type="InterPro" id="IPR000644">
    <property type="entry name" value="CBS_dom"/>
</dbReference>
<evidence type="ECO:0000256" key="3">
    <source>
        <dbReference type="ARBA" id="ARBA00022475"/>
    </source>
</evidence>
<comment type="subcellular location">
    <subcellularLocation>
        <location evidence="1 14">Cell membrane</location>
        <topology evidence="1 14">Multi-pass membrane protein</topology>
    </subcellularLocation>
</comment>
<dbReference type="Pfam" id="PF00571">
    <property type="entry name" value="CBS"/>
    <property type="match status" value="1"/>
</dbReference>
<keyword evidence="12 17" id="KW-0129">CBS domain</keyword>
<keyword evidence="9 14" id="KW-0862">Zinc</keyword>
<feature type="transmembrane region" description="Helical" evidence="14">
    <location>
        <begin position="136"/>
        <end position="161"/>
    </location>
</feature>
<evidence type="ECO:0000256" key="6">
    <source>
        <dbReference type="ARBA" id="ARBA00022723"/>
    </source>
</evidence>
<dbReference type="AlphaFoldDB" id="A0A1L9QUH9"/>
<evidence type="ECO:0000256" key="4">
    <source>
        <dbReference type="ARBA" id="ARBA00022670"/>
    </source>
</evidence>
<dbReference type="PROSITE" id="PS51371">
    <property type="entry name" value="CBS"/>
    <property type="match status" value="1"/>
</dbReference>
<dbReference type="InterPro" id="IPR016483">
    <property type="entry name" value="UCP006404_Pept_M50_CBS"/>
</dbReference>
<dbReference type="Proteomes" id="UP000183940">
    <property type="component" value="Unassembled WGS sequence"/>
</dbReference>
<gene>
    <name evidence="19" type="ORF">BI308_07015</name>
</gene>
<keyword evidence="3 14" id="KW-1003">Cell membrane</keyword>
<dbReference type="PANTHER" id="PTHR39188">
    <property type="entry name" value="MEMBRANE-ASSOCIATED ZINC METALLOPROTEASE M50B"/>
    <property type="match status" value="1"/>
</dbReference>
<evidence type="ECO:0000259" key="18">
    <source>
        <dbReference type="PROSITE" id="PS51371"/>
    </source>
</evidence>
<evidence type="ECO:0000256" key="13">
    <source>
        <dbReference type="ARBA" id="ARBA00023136"/>
    </source>
</evidence>
<feature type="transmembrane region" description="Helical" evidence="14">
    <location>
        <begin position="45"/>
        <end position="65"/>
    </location>
</feature>
<keyword evidence="8 14" id="KW-0378">Hydrolase</keyword>
<feature type="domain" description="CBS" evidence="18">
    <location>
        <begin position="322"/>
        <end position="376"/>
    </location>
</feature>
<keyword evidence="5 14" id="KW-0812">Transmembrane</keyword>
<keyword evidence="4 14" id="KW-0645">Protease</keyword>
<dbReference type="PIRSF" id="PIRSF006404">
    <property type="entry name" value="UCP006404_Pept_M50_CBS"/>
    <property type="match status" value="1"/>
</dbReference>
<dbReference type="Gene3D" id="3.10.580.10">
    <property type="entry name" value="CBS-domain"/>
    <property type="match status" value="1"/>
</dbReference>
<keyword evidence="13 14" id="KW-0472">Membrane</keyword>
<dbReference type="PANTHER" id="PTHR39188:SF3">
    <property type="entry name" value="STAGE IV SPORULATION PROTEIN FB"/>
    <property type="match status" value="1"/>
</dbReference>
<evidence type="ECO:0000313" key="20">
    <source>
        <dbReference type="Proteomes" id="UP000183940"/>
    </source>
</evidence>
<dbReference type="STRING" id="1925591.BI308_07015"/>
<evidence type="ECO:0000256" key="16">
    <source>
        <dbReference type="PIRSR" id="PIRSR006404-2"/>
    </source>
</evidence>
<dbReference type="GO" id="GO:0006508">
    <property type="term" value="P:proteolysis"/>
    <property type="evidence" value="ECO:0007669"/>
    <property type="project" value="UniProtKB-KW"/>
</dbReference>
<evidence type="ECO:0000256" key="2">
    <source>
        <dbReference type="ARBA" id="ARBA00007931"/>
    </source>
</evidence>
<feature type="transmembrane region" description="Helical" evidence="14">
    <location>
        <begin position="15"/>
        <end position="33"/>
    </location>
</feature>
<dbReference type="Pfam" id="PF02163">
    <property type="entry name" value="Peptidase_M50"/>
    <property type="match status" value="2"/>
</dbReference>
<reference evidence="19" key="1">
    <citation type="submission" date="2016-10" db="EMBL/GenBank/DDBJ databases">
        <title>CRISPR-Cas defence system in Roseofilum reptotaenium: evidence of a bacteriophage-cyanobacterium arms race in the coral black band disease.</title>
        <authorList>
            <person name="Buerger P."/>
            <person name="Wood-Charlson E.M."/>
            <person name="Weynberg K.D."/>
            <person name="Willis B."/>
            <person name="Van Oppen M.J."/>
        </authorList>
    </citation>
    <scope>NUCLEOTIDE SEQUENCE [LARGE SCALE GENOMIC DNA]</scope>
    <source>
        <strain evidence="19">AO1-A</strain>
    </source>
</reference>
<dbReference type="InterPro" id="IPR008915">
    <property type="entry name" value="Peptidase_M50"/>
</dbReference>
<feature type="active site" evidence="15">
    <location>
        <position position="67"/>
    </location>
</feature>
<organism evidence="19 20">
    <name type="scientific">Roseofilum reptotaenium AO1-A</name>
    <dbReference type="NCBI Taxonomy" id="1925591"/>
    <lineage>
        <taxon>Bacteria</taxon>
        <taxon>Bacillati</taxon>
        <taxon>Cyanobacteriota</taxon>
        <taxon>Cyanophyceae</taxon>
        <taxon>Desertifilales</taxon>
        <taxon>Desertifilaceae</taxon>
        <taxon>Roseofilum</taxon>
    </lineage>
</organism>
<keyword evidence="6 14" id="KW-0479">Metal-binding</keyword>
<dbReference type="CDD" id="cd06164">
    <property type="entry name" value="S2P-M50_SpoIVFB_CBS"/>
    <property type="match status" value="1"/>
</dbReference>
<keyword evidence="20" id="KW-1185">Reference proteome</keyword>
<name>A0A1L9QUH9_9CYAN</name>
<dbReference type="SMART" id="SM00116">
    <property type="entry name" value="CBS"/>
    <property type="match status" value="2"/>
</dbReference>
<feature type="transmembrane region" description="Helical" evidence="14">
    <location>
        <begin position="182"/>
        <end position="204"/>
    </location>
</feature>
<feature type="binding site" evidence="16">
    <location>
        <position position="70"/>
    </location>
    <ligand>
        <name>Zn(2+)</name>
        <dbReference type="ChEBI" id="CHEBI:29105"/>
        <note>catalytic</note>
    </ligand>
</feature>
<evidence type="ECO:0000256" key="8">
    <source>
        <dbReference type="ARBA" id="ARBA00022801"/>
    </source>
</evidence>
<comment type="cofactor">
    <cofactor evidence="14 16">
        <name>Zn(2+)</name>
        <dbReference type="ChEBI" id="CHEBI:29105"/>
    </cofactor>
    <text evidence="14 16">Binds 1 zinc ion per subunit.</text>
</comment>
<evidence type="ECO:0000256" key="1">
    <source>
        <dbReference type="ARBA" id="ARBA00004651"/>
    </source>
</evidence>
<dbReference type="EMBL" id="MLAW01000008">
    <property type="protein sequence ID" value="OJJ26355.1"/>
    <property type="molecule type" value="Genomic_DNA"/>
</dbReference>
<dbReference type="CDD" id="cd04639">
    <property type="entry name" value="CBS_pair_peptidase_M50"/>
    <property type="match status" value="1"/>
</dbReference>
<evidence type="ECO:0000256" key="12">
    <source>
        <dbReference type="ARBA" id="ARBA00023122"/>
    </source>
</evidence>
<evidence type="ECO:0000256" key="17">
    <source>
        <dbReference type="PROSITE-ProRule" id="PRU00703"/>
    </source>
</evidence>
<dbReference type="SUPFAM" id="SSF54631">
    <property type="entry name" value="CBS-domain pair"/>
    <property type="match status" value="1"/>
</dbReference>
<evidence type="ECO:0000256" key="7">
    <source>
        <dbReference type="ARBA" id="ARBA00022737"/>
    </source>
</evidence>
<protein>
    <recommendedName>
        <fullName evidence="14">Zinc metalloprotease</fullName>
    </recommendedName>
</protein>
<sequence>MNGNIRVGSLFGIPFYLNPSWFLVLGLVTLNYGTNLSATFPQLGLALPWILGLGAALLLFSSVLAHELGHSLVAIRQGIGVNSITLFLFGGLASLEKESKTPAEAFWVAIAGPAVSLILFGLFTGIAIYAPLSGPIAAIIELIAYINLVLALFNLIPGLPLDGGNILKALVWKITGNPNRGVVFASRMGQAIGWFGVAIGGLSLFNIQMVLFGVPIAGSIWTLLIGWFLLQNAGRSAQSATLQDILTHLKAEDAVYTESPIVVSHLSLREFANNYVIGQKQWKKFLVIDAEGLLLGTISIDDMRSVATSEWPETRVESLVKPTPTSEMIQSDQNLLEVVQLLQEKQLSELPVVRENGILVGLLDKTEIARLVQQQA</sequence>
<keyword evidence="10 14" id="KW-1133">Transmembrane helix</keyword>
<comment type="similarity">
    <text evidence="2 14">Belongs to the peptidase M50B family.</text>
</comment>
<dbReference type="GO" id="GO:0008237">
    <property type="term" value="F:metallopeptidase activity"/>
    <property type="evidence" value="ECO:0007669"/>
    <property type="project" value="UniProtKB-UniRule"/>
</dbReference>
<dbReference type="InterPro" id="IPR046342">
    <property type="entry name" value="CBS_dom_sf"/>
</dbReference>
<dbReference type="GO" id="GO:0005886">
    <property type="term" value="C:plasma membrane"/>
    <property type="evidence" value="ECO:0007669"/>
    <property type="project" value="UniProtKB-SubCell"/>
</dbReference>
<evidence type="ECO:0000256" key="15">
    <source>
        <dbReference type="PIRSR" id="PIRSR006404-1"/>
    </source>
</evidence>
<comment type="caution">
    <text evidence="19">The sequence shown here is derived from an EMBL/GenBank/DDBJ whole genome shotgun (WGS) entry which is preliminary data.</text>
</comment>
<feature type="transmembrane region" description="Helical" evidence="14">
    <location>
        <begin position="71"/>
        <end position="93"/>
    </location>
</feature>
<evidence type="ECO:0000256" key="9">
    <source>
        <dbReference type="ARBA" id="ARBA00022833"/>
    </source>
</evidence>
<evidence type="ECO:0000256" key="5">
    <source>
        <dbReference type="ARBA" id="ARBA00022692"/>
    </source>
</evidence>
<feature type="binding site" evidence="16">
    <location>
        <position position="66"/>
    </location>
    <ligand>
        <name>Zn(2+)</name>
        <dbReference type="ChEBI" id="CHEBI:29105"/>
        <note>catalytic</note>
    </ligand>
</feature>
<dbReference type="GO" id="GO:0046872">
    <property type="term" value="F:metal ion binding"/>
    <property type="evidence" value="ECO:0007669"/>
    <property type="project" value="UniProtKB-UniRule"/>
</dbReference>
<feature type="transmembrane region" description="Helical" evidence="14">
    <location>
        <begin position="105"/>
        <end position="130"/>
    </location>
</feature>
<proteinExistence type="inferred from homology"/>
<evidence type="ECO:0000313" key="19">
    <source>
        <dbReference type="EMBL" id="OJJ26355.1"/>
    </source>
</evidence>